<dbReference type="PANTHER" id="PTHR37381">
    <property type="entry name" value="PENTATRICOPEPTIDE REPEAT (PPR) SUPERFAMILY PROTEIN"/>
    <property type="match status" value="1"/>
</dbReference>
<dbReference type="EMBL" id="LR862143">
    <property type="protein sequence ID" value="CAD1823308.1"/>
    <property type="molecule type" value="Genomic_DNA"/>
</dbReference>
<accession>A0A6V7NXU5</accession>
<organism evidence="1">
    <name type="scientific">Ananas comosus var. bracteatus</name>
    <name type="common">red pineapple</name>
    <dbReference type="NCBI Taxonomy" id="296719"/>
    <lineage>
        <taxon>Eukaryota</taxon>
        <taxon>Viridiplantae</taxon>
        <taxon>Streptophyta</taxon>
        <taxon>Embryophyta</taxon>
        <taxon>Tracheophyta</taxon>
        <taxon>Spermatophyta</taxon>
        <taxon>Magnoliopsida</taxon>
        <taxon>Liliopsida</taxon>
        <taxon>Poales</taxon>
        <taxon>Bromeliaceae</taxon>
        <taxon>Bromelioideae</taxon>
        <taxon>Ananas</taxon>
    </lineage>
</organism>
<name>A0A6V7NXU5_ANACO</name>
<dbReference type="PANTHER" id="PTHR37381:SF1">
    <property type="entry name" value="PENTATRICOPEPTIDE REPEAT (PPR) SUPERFAMILY PROTEIN"/>
    <property type="match status" value="1"/>
</dbReference>
<proteinExistence type="predicted"/>
<reference evidence="1" key="1">
    <citation type="submission" date="2020-07" db="EMBL/GenBank/DDBJ databases">
        <authorList>
            <person name="Lin J."/>
        </authorList>
    </citation>
    <scope>NUCLEOTIDE SEQUENCE</scope>
</reference>
<evidence type="ECO:0000313" key="1">
    <source>
        <dbReference type="EMBL" id="CAD1823308.1"/>
    </source>
</evidence>
<gene>
    <name evidence="1" type="ORF">CB5_LOCUS6519</name>
</gene>
<dbReference type="AlphaFoldDB" id="A0A6V7NXU5"/>
<sequence>MLNATMALQIGSAPAERSTKTSAWEKALGFLQITKNAIPAALHSIVVRTPTGTARTHRFGTKTVELPAQEGERVTISLAAPSNVYRQMGPLKLSAKSPGFRPGEPMSLTNHTNGQISQLLRAPVENNGSFLTSPYFLFPSIALLASGDAASAFIDPSLPRLISVTLVASAALGTALNQVILPEFCKLPQKAVDVVALKQQLLSQYDLLQTRIKDLKQAAEKEVWMLARMCQLENKILAVGEVSYRARRGRVKMARESLENALLARIELIESYAKISSMIEIEVEMDSDVLAAEAASSAERISEQIQQIMEIENLEERWRIQAEANDEVERLLRSEQLSSE</sequence>
<protein>
    <submittedName>
        <fullName evidence="1">Uncharacterized protein</fullName>
    </submittedName>
</protein>